<evidence type="ECO:0000259" key="1">
    <source>
        <dbReference type="Pfam" id="PF07700"/>
    </source>
</evidence>
<dbReference type="GO" id="GO:0020037">
    <property type="term" value="F:heme binding"/>
    <property type="evidence" value="ECO:0007669"/>
    <property type="project" value="InterPro"/>
</dbReference>
<evidence type="ECO:0000313" key="2">
    <source>
        <dbReference type="EMBL" id="KNX41069.1"/>
    </source>
</evidence>
<dbReference type="InterPro" id="IPR024096">
    <property type="entry name" value="NO_sig/Golgi_transp_ligand-bd"/>
</dbReference>
<protein>
    <submittedName>
        <fullName evidence="2">Heme NO binding protein</fullName>
    </submittedName>
</protein>
<organism evidence="2 3">
    <name type="scientific">Roseovarius tolerans</name>
    <dbReference type="NCBI Taxonomy" id="74031"/>
    <lineage>
        <taxon>Bacteria</taxon>
        <taxon>Pseudomonadati</taxon>
        <taxon>Pseudomonadota</taxon>
        <taxon>Alphaproteobacteria</taxon>
        <taxon>Rhodobacterales</taxon>
        <taxon>Roseobacteraceae</taxon>
        <taxon>Roseovarius</taxon>
    </lineage>
</organism>
<dbReference type="RefSeq" id="WP_050663247.1">
    <property type="nucleotide sequence ID" value="NZ_CP118494.1"/>
</dbReference>
<gene>
    <name evidence="2" type="ORF">ROTO_23700</name>
</gene>
<dbReference type="PATRIC" id="fig|74031.6.peg.2423"/>
<sequence>MHGLVNRALERFTRDSYGDGLWQEVMSGLDLGYGAFEPLMRYEPEVTERVLTALGARLARARSDLLEDVGTYLVSHPKVEPIRRLLRFSGVDFADFLHSLEDLPERARLAVADLDLPPICLHADGAGLYRLEVGLHECKGLRFGPVVMGVLRAMADDYGALVVLEHRGATEAAELIEVRLLDEGFASGRAFDLAARQQAG</sequence>
<dbReference type="EMBL" id="LGVV01000032">
    <property type="protein sequence ID" value="KNX41069.1"/>
    <property type="molecule type" value="Genomic_DNA"/>
</dbReference>
<comment type="caution">
    <text evidence="2">The sequence shown here is derived from an EMBL/GenBank/DDBJ whole genome shotgun (WGS) entry which is preliminary data.</text>
</comment>
<proteinExistence type="predicted"/>
<dbReference type="Pfam" id="PF07700">
    <property type="entry name" value="HNOB"/>
    <property type="match status" value="1"/>
</dbReference>
<dbReference type="Gene3D" id="3.90.1520.10">
    <property type="entry name" value="H-NOX domain"/>
    <property type="match status" value="1"/>
</dbReference>
<dbReference type="Proteomes" id="UP000037046">
    <property type="component" value="Unassembled WGS sequence"/>
</dbReference>
<dbReference type="SUPFAM" id="SSF111126">
    <property type="entry name" value="Ligand-binding domain in the NO signalling and Golgi transport"/>
    <property type="match status" value="1"/>
</dbReference>
<reference evidence="3" key="1">
    <citation type="submission" date="2015-07" db="EMBL/GenBank/DDBJ databases">
        <title>Draft Genome Sequence of Roseovarius tolerans EL-164, a producer of N-Acylated Alanine Methyl Esters (NAMEs).</title>
        <authorList>
            <person name="Voget S."/>
            <person name="Bruns H."/>
            <person name="Wagner-Doebler I."/>
            <person name="Schulz S."/>
            <person name="Daniel R."/>
        </authorList>
    </citation>
    <scope>NUCLEOTIDE SEQUENCE [LARGE SCALE GENOMIC DNA]</scope>
    <source>
        <strain evidence="3">EL-164</strain>
    </source>
</reference>
<dbReference type="AlphaFoldDB" id="A0A0L6CTG8"/>
<name>A0A0L6CTG8_9RHOB</name>
<keyword evidence="3" id="KW-1185">Reference proteome</keyword>
<feature type="domain" description="Heme NO-binding" evidence="1">
    <location>
        <begin position="2"/>
        <end position="160"/>
    </location>
</feature>
<evidence type="ECO:0000313" key="3">
    <source>
        <dbReference type="Proteomes" id="UP000037046"/>
    </source>
</evidence>
<dbReference type="STRING" id="74031.SAMN04488077_107153"/>
<accession>A0A0L6CTG8</accession>
<dbReference type="OrthoDB" id="981203at2"/>
<dbReference type="InterPro" id="IPR011644">
    <property type="entry name" value="Heme_NO-bd"/>
</dbReference>
<dbReference type="InterPro" id="IPR038158">
    <property type="entry name" value="H-NOX_domain_sf"/>
</dbReference>